<gene>
    <name evidence="2" type="ORF">SAMN04488042_1011314</name>
</gene>
<evidence type="ECO:0000313" key="2">
    <source>
        <dbReference type="EMBL" id="SFL73706.1"/>
    </source>
</evidence>
<accession>A0A1I4K5G2</accession>
<keyword evidence="3" id="KW-1185">Reference proteome</keyword>
<reference evidence="2 3" key="1">
    <citation type="submission" date="2016-10" db="EMBL/GenBank/DDBJ databases">
        <authorList>
            <person name="de Groot N.N."/>
        </authorList>
    </citation>
    <scope>NUCLEOTIDE SEQUENCE [LARGE SCALE GENOMIC DNA]</scope>
    <source>
        <strain evidence="2 3">DSM 15283</strain>
    </source>
</reference>
<dbReference type="Pfam" id="PF13449">
    <property type="entry name" value="Phytase-like"/>
    <property type="match status" value="1"/>
</dbReference>
<dbReference type="RefSeq" id="WP_093091968.1">
    <property type="nucleotide sequence ID" value="NZ_FOTQ01000001.1"/>
</dbReference>
<organism evidence="2 3">
    <name type="scientific">Shimia aestuarii</name>
    <dbReference type="NCBI Taxonomy" id="254406"/>
    <lineage>
        <taxon>Bacteria</taxon>
        <taxon>Pseudomonadati</taxon>
        <taxon>Pseudomonadota</taxon>
        <taxon>Alphaproteobacteria</taxon>
        <taxon>Rhodobacterales</taxon>
        <taxon>Roseobacteraceae</taxon>
    </lineage>
</organism>
<feature type="domain" description="Phytase-like" evidence="1">
    <location>
        <begin position="44"/>
        <end position="283"/>
    </location>
</feature>
<dbReference type="Proteomes" id="UP000199144">
    <property type="component" value="Unassembled WGS sequence"/>
</dbReference>
<protein>
    <recommendedName>
        <fullName evidence="1">Phytase-like domain-containing protein</fullName>
    </recommendedName>
</protein>
<name>A0A1I4K5G2_9RHOB</name>
<dbReference type="AlphaFoldDB" id="A0A1I4K5G2"/>
<evidence type="ECO:0000259" key="1">
    <source>
        <dbReference type="Pfam" id="PF13449"/>
    </source>
</evidence>
<dbReference type="InterPro" id="IPR027372">
    <property type="entry name" value="Phytase-like_dom"/>
</dbReference>
<dbReference type="Gene3D" id="2.120.10.30">
    <property type="entry name" value="TolB, C-terminal domain"/>
    <property type="match status" value="1"/>
</dbReference>
<evidence type="ECO:0000313" key="3">
    <source>
        <dbReference type="Proteomes" id="UP000199144"/>
    </source>
</evidence>
<dbReference type="InterPro" id="IPR014567">
    <property type="entry name" value="UCP031900"/>
</dbReference>
<proteinExistence type="predicted"/>
<dbReference type="SUPFAM" id="SSF101898">
    <property type="entry name" value="NHL repeat"/>
    <property type="match status" value="1"/>
</dbReference>
<dbReference type="OrthoDB" id="9798693at2"/>
<dbReference type="EMBL" id="FOTQ01000001">
    <property type="protein sequence ID" value="SFL73706.1"/>
    <property type="molecule type" value="Genomic_DNA"/>
</dbReference>
<dbReference type="STRING" id="254406.SAMN04488042_1011314"/>
<dbReference type="InterPro" id="IPR011042">
    <property type="entry name" value="6-blade_b-propeller_TolB-like"/>
</dbReference>
<sequence>MYKRLAVAVIAGLFFVGLQTGRASGPAQHAQLLSVTRWQIPEGWFGGYSGLVLSEDGKEMIALSDRGHFVKATLTRSKMTSMRVENVHAYKVLNSGGEFERKTGLRDSEGLARQTDGQLVVSFEGSHRIERFRQPGESAQRMPWSRALNAMVLNGGFEGIAKDAEGRLYAFPELPIGADDRMHGFRLEGNVWRQRFILKRDKQFQPVGMDFGPDGRLYLLERGFNGLGFRTRVRSFAMSGDRLHDEKLLFHKGVGVHDNLEGLSVWRDELGRIRLTMISDDNFRLLQRTEIVEYVLTKTP</sequence>
<dbReference type="PIRSF" id="PIRSF031900">
    <property type="entry name" value="UCP031900"/>
    <property type="match status" value="1"/>
</dbReference>